<dbReference type="Proteomes" id="UP001221597">
    <property type="component" value="Chromosome"/>
</dbReference>
<dbReference type="PANTHER" id="PTHR18964:SF170">
    <property type="entry name" value="SUGAR KINASE"/>
    <property type="match status" value="1"/>
</dbReference>
<protein>
    <submittedName>
        <fullName evidence="2">ROK family protein</fullName>
    </submittedName>
</protein>
<organism evidence="2 3">
    <name type="scientific">Halobacillus naozhouensis</name>
    <dbReference type="NCBI Taxonomy" id="554880"/>
    <lineage>
        <taxon>Bacteria</taxon>
        <taxon>Bacillati</taxon>
        <taxon>Bacillota</taxon>
        <taxon>Bacilli</taxon>
        <taxon>Bacillales</taxon>
        <taxon>Bacillaceae</taxon>
        <taxon>Halobacillus</taxon>
    </lineage>
</organism>
<evidence type="ECO:0000256" key="1">
    <source>
        <dbReference type="ARBA" id="ARBA00006479"/>
    </source>
</evidence>
<sequence length="297" mass="32614">MYLAIDLGGTYVKYGLIDLDANIHEKGKEKTPATKEGLLQLIHQLSVTFHSCKGIAISSPGAISNERPIKGSCAIPYLIGWKMKQAVEKLTGKPVNVENDANCAGIAEIWKGAAKGKSDVLVVVIGTGIGGTIIKEGYIHKGAHLHGGEFGYMLVSDEIHDSNDVWSRRASTKALVHKVAKQKHMDPDLLTGEEVFQMADQGDPICEKAIEEFYHLLAIGLYNLQYIYDPEMILISGGVSARDNLVEEIDKRVNRIIDKIELATITPRIGLCYFRQNANLLGAVYSFIQQEKSSAFN</sequence>
<dbReference type="PANTHER" id="PTHR18964">
    <property type="entry name" value="ROK (REPRESSOR, ORF, KINASE) FAMILY"/>
    <property type="match status" value="1"/>
</dbReference>
<reference evidence="2 3" key="1">
    <citation type="submission" date="2023-04" db="EMBL/GenBank/DDBJ databases">
        <title>Genome sequence of Halobacillus naozhouensis KACC 21980.</title>
        <authorList>
            <person name="Kim S."/>
            <person name="Heo J."/>
            <person name="Kwon S.-W."/>
        </authorList>
    </citation>
    <scope>NUCLEOTIDE SEQUENCE [LARGE SCALE GENOMIC DNA]</scope>
    <source>
        <strain evidence="2 3">KCTC 13234</strain>
    </source>
</reference>
<proteinExistence type="inferred from homology"/>
<dbReference type="InterPro" id="IPR000600">
    <property type="entry name" value="ROK"/>
</dbReference>
<dbReference type="CDD" id="cd24152">
    <property type="entry name" value="ASKHA_NBD_ROK-like"/>
    <property type="match status" value="1"/>
</dbReference>
<gene>
    <name evidence="2" type="ORF">P9989_04585</name>
</gene>
<dbReference type="Gene3D" id="3.30.420.40">
    <property type="match status" value="2"/>
</dbReference>
<name>A0ABY8J3Z2_9BACI</name>
<comment type="similarity">
    <text evidence="1">Belongs to the ROK (NagC/XylR) family.</text>
</comment>
<keyword evidence="3" id="KW-1185">Reference proteome</keyword>
<dbReference type="EMBL" id="CP121671">
    <property type="protein sequence ID" value="WFT75671.1"/>
    <property type="molecule type" value="Genomic_DNA"/>
</dbReference>
<dbReference type="RefSeq" id="WP_283077637.1">
    <property type="nucleotide sequence ID" value="NZ_CP121671.1"/>
</dbReference>
<dbReference type="InterPro" id="IPR043129">
    <property type="entry name" value="ATPase_NBD"/>
</dbReference>
<dbReference type="Pfam" id="PF00480">
    <property type="entry name" value="ROK"/>
    <property type="match status" value="1"/>
</dbReference>
<dbReference type="SUPFAM" id="SSF53067">
    <property type="entry name" value="Actin-like ATPase domain"/>
    <property type="match status" value="1"/>
</dbReference>
<evidence type="ECO:0000313" key="3">
    <source>
        <dbReference type="Proteomes" id="UP001221597"/>
    </source>
</evidence>
<accession>A0ABY8J3Z2</accession>
<evidence type="ECO:0000313" key="2">
    <source>
        <dbReference type="EMBL" id="WFT75671.1"/>
    </source>
</evidence>